<dbReference type="EMBL" id="MODZ01000001">
    <property type="protein sequence ID" value="OIJ37071.1"/>
    <property type="molecule type" value="Genomic_DNA"/>
</dbReference>
<evidence type="ECO:0000313" key="5">
    <source>
        <dbReference type="Proteomes" id="UP000179540"/>
    </source>
</evidence>
<dbReference type="SMART" id="SM00829">
    <property type="entry name" value="PKS_ER"/>
    <property type="match status" value="1"/>
</dbReference>
<evidence type="ECO:0000256" key="2">
    <source>
        <dbReference type="SAM" id="MobiDB-lite"/>
    </source>
</evidence>
<dbReference type="InterPro" id="IPR013149">
    <property type="entry name" value="ADH-like_C"/>
</dbReference>
<keyword evidence="1" id="KW-0521">NADP</keyword>
<feature type="domain" description="Enoyl reductase (ER)" evidence="3">
    <location>
        <begin position="10"/>
        <end position="323"/>
    </location>
</feature>
<evidence type="ECO:0000256" key="1">
    <source>
        <dbReference type="ARBA" id="ARBA00022857"/>
    </source>
</evidence>
<evidence type="ECO:0000313" key="4">
    <source>
        <dbReference type="EMBL" id="OIJ37071.1"/>
    </source>
</evidence>
<accession>A0A1S2N2W1</accession>
<dbReference type="GO" id="GO:0016491">
    <property type="term" value="F:oxidoreductase activity"/>
    <property type="evidence" value="ECO:0007669"/>
    <property type="project" value="InterPro"/>
</dbReference>
<dbReference type="InterPro" id="IPR036291">
    <property type="entry name" value="NAD(P)-bd_dom_sf"/>
</dbReference>
<dbReference type="Proteomes" id="UP000179540">
    <property type="component" value="Unassembled WGS sequence"/>
</dbReference>
<proteinExistence type="predicted"/>
<feature type="region of interest" description="Disordered" evidence="2">
    <location>
        <begin position="1"/>
        <end position="26"/>
    </location>
</feature>
<sequence>MRALTLAHTGEPEQMSITEIPTPEPGPGQLRLSVTACGLNPTDYQRARHGVPDWQWPAVLGLDPAGVVDAVGEGVEGFAVGDRVVAVGDIRERGGFAEHTVVDVDAAARIPDEVSDVAAAAIPSGGLTAWDAVVEKLRVGPEDLVVITGASGGVGGIGVQLAHAAGAEVIAVASERHRERCLDLGADRVVDYRGQDVPAAVREIAGEDGVDAVLDVVGEQSATALLGTLGFGGRIATTAGRPDLTAIDPFTLGPSVHEITLGFAYLYGARADIRRMGRMLTRLLARVADGTLDPMVGRTVGLAEVPETLGALSRGELTGKAVYAAG</sequence>
<dbReference type="InterPro" id="IPR051603">
    <property type="entry name" value="Zinc-ADH_QOR/CCCR"/>
</dbReference>
<reference evidence="4 5" key="1">
    <citation type="submission" date="2016-10" db="EMBL/GenBank/DDBJ databases">
        <title>Draft genome sequence of strain LCT isolated from the Shenzhou X spacecraft of China.</title>
        <authorList>
            <person name="Huang B."/>
        </authorList>
    </citation>
    <scope>NUCLEOTIDE SEQUENCE [LARGE SCALE GENOMIC DNA]</scope>
    <source>
        <strain evidence="4 5">LCT-H5</strain>
    </source>
</reference>
<protein>
    <recommendedName>
        <fullName evidence="3">Enoyl reductase (ER) domain-containing protein</fullName>
    </recommendedName>
</protein>
<dbReference type="SUPFAM" id="SSF50129">
    <property type="entry name" value="GroES-like"/>
    <property type="match status" value="1"/>
</dbReference>
<comment type="caution">
    <text evidence="4">The sequence shown here is derived from an EMBL/GenBank/DDBJ whole genome shotgun (WGS) entry which is preliminary data.</text>
</comment>
<dbReference type="InterPro" id="IPR020843">
    <property type="entry name" value="ER"/>
</dbReference>
<dbReference type="InterPro" id="IPR011032">
    <property type="entry name" value="GroES-like_sf"/>
</dbReference>
<dbReference type="AlphaFoldDB" id="A0A1S2N2W1"/>
<name>A0A1S2N2W1_9MICC</name>
<dbReference type="SUPFAM" id="SSF51735">
    <property type="entry name" value="NAD(P)-binding Rossmann-fold domains"/>
    <property type="match status" value="1"/>
</dbReference>
<dbReference type="Pfam" id="PF00107">
    <property type="entry name" value="ADH_zinc_N"/>
    <property type="match status" value="1"/>
</dbReference>
<dbReference type="Gene3D" id="3.40.50.720">
    <property type="entry name" value="NAD(P)-binding Rossmann-like Domain"/>
    <property type="match status" value="1"/>
</dbReference>
<dbReference type="InterPro" id="IPR013154">
    <property type="entry name" value="ADH-like_N"/>
</dbReference>
<dbReference type="Pfam" id="PF08240">
    <property type="entry name" value="ADH_N"/>
    <property type="match status" value="1"/>
</dbReference>
<dbReference type="PANTHER" id="PTHR44154">
    <property type="entry name" value="QUINONE OXIDOREDUCTASE"/>
    <property type="match status" value="1"/>
</dbReference>
<dbReference type="RefSeq" id="WP_075513990.1">
    <property type="nucleotide sequence ID" value="NZ_MODZ01000001.1"/>
</dbReference>
<evidence type="ECO:0000259" key="3">
    <source>
        <dbReference type="SMART" id="SM00829"/>
    </source>
</evidence>
<dbReference type="PANTHER" id="PTHR44154:SF1">
    <property type="entry name" value="QUINONE OXIDOREDUCTASE"/>
    <property type="match status" value="1"/>
</dbReference>
<organism evidence="4 5">
    <name type="scientific">Rothia kristinae</name>
    <dbReference type="NCBI Taxonomy" id="37923"/>
    <lineage>
        <taxon>Bacteria</taxon>
        <taxon>Bacillati</taxon>
        <taxon>Actinomycetota</taxon>
        <taxon>Actinomycetes</taxon>
        <taxon>Micrococcales</taxon>
        <taxon>Micrococcaceae</taxon>
        <taxon>Rothia</taxon>
    </lineage>
</organism>
<dbReference type="OrthoDB" id="3175656at2"/>
<dbReference type="Gene3D" id="3.90.180.10">
    <property type="entry name" value="Medium-chain alcohol dehydrogenases, catalytic domain"/>
    <property type="match status" value="1"/>
</dbReference>
<gene>
    <name evidence="4" type="ORF">BK826_01325</name>
</gene>